<proteinExistence type="predicted"/>
<comment type="caution">
    <text evidence="2">The sequence shown here is derived from an EMBL/GenBank/DDBJ whole genome shotgun (WGS) entry which is preliminary data.</text>
</comment>
<dbReference type="STRING" id="592026.GCWU0000282_003270"/>
<sequence>MLKKLTRRFPIIIAPVVILILVSIIKFQIWNPIIVIEGLIKIKFSDVEIIELNKDPKIVLAKPSADVFIKYMKDSGYDVIEEERLGSMYVFYNHLTGTKSEVFCNMNGYYSLWTWN</sequence>
<keyword evidence="1" id="KW-0472">Membrane</keyword>
<keyword evidence="1" id="KW-0812">Transmembrane</keyword>
<keyword evidence="1" id="KW-1133">Transmembrane helix</keyword>
<evidence type="ECO:0000313" key="3">
    <source>
        <dbReference type="Proteomes" id="UP000018227"/>
    </source>
</evidence>
<dbReference type="EMBL" id="ACIL03000021">
    <property type="protein sequence ID" value="ESL01709.1"/>
    <property type="molecule type" value="Genomic_DNA"/>
</dbReference>
<dbReference type="RefSeq" id="WP_023356108.1">
    <property type="nucleotide sequence ID" value="NZ_KI535371.1"/>
</dbReference>
<feature type="transmembrane region" description="Helical" evidence="1">
    <location>
        <begin position="12"/>
        <end position="30"/>
    </location>
</feature>
<organism evidence="2 3">
    <name type="scientific">Catonella morbi ATCC 51271</name>
    <dbReference type="NCBI Taxonomy" id="592026"/>
    <lineage>
        <taxon>Bacteria</taxon>
        <taxon>Bacillati</taxon>
        <taxon>Bacillota</taxon>
        <taxon>Clostridia</taxon>
        <taxon>Lachnospirales</taxon>
        <taxon>Lachnospiraceae</taxon>
        <taxon>Catonella</taxon>
    </lineage>
</organism>
<gene>
    <name evidence="2" type="ORF">GCWU0000282_003270</name>
</gene>
<keyword evidence="3" id="KW-1185">Reference proteome</keyword>
<dbReference type="Proteomes" id="UP000018227">
    <property type="component" value="Unassembled WGS sequence"/>
</dbReference>
<evidence type="ECO:0000313" key="2">
    <source>
        <dbReference type="EMBL" id="ESL01709.1"/>
    </source>
</evidence>
<protein>
    <submittedName>
        <fullName evidence="2">Uncharacterized protein</fullName>
    </submittedName>
</protein>
<dbReference type="AlphaFoldDB" id="V2XHT0"/>
<dbReference type="HOGENOM" id="CLU_2092396_0_0_9"/>
<accession>V2XHT0</accession>
<reference evidence="2 3" key="1">
    <citation type="submission" date="2013-06" db="EMBL/GenBank/DDBJ databases">
        <authorList>
            <person name="Weinstock G."/>
            <person name="Sodergren E."/>
            <person name="Clifton S."/>
            <person name="Fulton L."/>
            <person name="Fulton B."/>
            <person name="Courtney L."/>
            <person name="Fronick C."/>
            <person name="Harrison M."/>
            <person name="Strong C."/>
            <person name="Farmer C."/>
            <person name="Delahaunty K."/>
            <person name="Markovic C."/>
            <person name="Hall O."/>
            <person name="Minx P."/>
            <person name="Tomlinson C."/>
            <person name="Mitreva M."/>
            <person name="Nelson J."/>
            <person name="Hou S."/>
            <person name="Wollam A."/>
            <person name="Pepin K.H."/>
            <person name="Johnson M."/>
            <person name="Bhonagiri V."/>
            <person name="Nash W.E."/>
            <person name="Warren W."/>
            <person name="Chinwalla A."/>
            <person name="Mardis E.R."/>
            <person name="Wilson R.K."/>
        </authorList>
    </citation>
    <scope>NUCLEOTIDE SEQUENCE [LARGE SCALE GENOMIC DNA]</scope>
    <source>
        <strain evidence="2 3">ATCC 51271</strain>
    </source>
</reference>
<evidence type="ECO:0000256" key="1">
    <source>
        <dbReference type="SAM" id="Phobius"/>
    </source>
</evidence>
<name>V2XHT0_9FIRM</name>
<dbReference type="eggNOG" id="ENOG502ZRM1">
    <property type="taxonomic scope" value="Bacteria"/>
</dbReference>